<protein>
    <submittedName>
        <fullName evidence="1">Uncharacterized protein</fullName>
    </submittedName>
</protein>
<dbReference type="AlphaFoldDB" id="A0A2X2EHQ7"/>
<gene>
    <name evidence="1" type="ORF">NCTC11842_02464</name>
</gene>
<name>A0A2X2EHQ7_PSELU</name>
<evidence type="ECO:0000313" key="1">
    <source>
        <dbReference type="EMBL" id="SPZ07709.1"/>
    </source>
</evidence>
<evidence type="ECO:0000313" key="2">
    <source>
        <dbReference type="Proteomes" id="UP000250443"/>
    </source>
</evidence>
<dbReference type="Proteomes" id="UP000250443">
    <property type="component" value="Unassembled WGS sequence"/>
</dbReference>
<accession>A0A2X2EHQ7</accession>
<organism evidence="1 2">
    <name type="scientific">Pseudomonas luteola</name>
    <dbReference type="NCBI Taxonomy" id="47886"/>
    <lineage>
        <taxon>Bacteria</taxon>
        <taxon>Pseudomonadati</taxon>
        <taxon>Pseudomonadota</taxon>
        <taxon>Gammaproteobacteria</taxon>
        <taxon>Pseudomonadales</taxon>
        <taxon>Pseudomonadaceae</taxon>
        <taxon>Pseudomonas</taxon>
    </lineage>
</organism>
<proteinExistence type="predicted"/>
<dbReference type="EMBL" id="UAUF01000012">
    <property type="protein sequence ID" value="SPZ07709.1"/>
    <property type="molecule type" value="Genomic_DNA"/>
</dbReference>
<sequence length="242" mass="27552">MQSGESMKTRNVAPCLMVTLFCLIGCTHTFEAKGKTQVYEEVFPTDFDNAHKNRLRTGPATILFGPTPWWYTSITIDGWDFSLSAKVYRDAYLGQSFTVSGEESTLPYNLKVSWTRHNTHLFEQEDRVGCTTSGICSHEVTLLECKSGKSYSSGSKGYHRHEDDERCDKKTRYETGFYSNCPGIRTDLNRYKTSNYTVTVDFMDSKRPQIKLGQFIGETQYMADSIETLREGHCSFSKTAPH</sequence>
<reference evidence="1 2" key="1">
    <citation type="submission" date="2018-06" db="EMBL/GenBank/DDBJ databases">
        <authorList>
            <consortium name="Pathogen Informatics"/>
            <person name="Doyle S."/>
        </authorList>
    </citation>
    <scope>NUCLEOTIDE SEQUENCE [LARGE SCALE GENOMIC DNA]</scope>
    <source>
        <strain evidence="1 2">NCTC11842</strain>
    </source>
</reference>